<feature type="region of interest" description="Disordered" evidence="13">
    <location>
        <begin position="373"/>
        <end position="399"/>
    </location>
</feature>
<evidence type="ECO:0000256" key="10">
    <source>
        <dbReference type="ARBA" id="ARBA00022989"/>
    </source>
</evidence>
<comment type="cofactor">
    <cofactor evidence="1">
        <name>Mg(2+)</name>
        <dbReference type="ChEBI" id="CHEBI:18420"/>
    </cofactor>
</comment>
<keyword evidence="10" id="KW-1133">Transmembrane helix</keyword>
<feature type="compositionally biased region" description="Low complexity" evidence="13">
    <location>
        <begin position="227"/>
        <end position="238"/>
    </location>
</feature>
<dbReference type="GO" id="GO:0005789">
    <property type="term" value="C:endoplasmic reticulum membrane"/>
    <property type="evidence" value="ECO:0007669"/>
    <property type="project" value="UniProtKB-SubCell"/>
</dbReference>
<protein>
    <recommendedName>
        <fullName evidence="5">ditrans,polycis-polyprenyl diphosphate synthase [(2E,6E)-farnesyldiphosphate specific]</fullName>
        <ecNumber evidence="5">2.5.1.87</ecNumber>
    </recommendedName>
</protein>
<reference evidence="14" key="1">
    <citation type="submission" date="2016-04" db="EMBL/GenBank/DDBJ databases">
        <authorList>
            <person name="Nguyen H.D."/>
            <person name="Samba Siva P."/>
            <person name="Cullis J."/>
            <person name="Levesque C.A."/>
            <person name="Hambleton S."/>
        </authorList>
    </citation>
    <scope>NUCLEOTIDE SEQUENCE</scope>
    <source>
        <strain evidence="14">DAOMC 236422</strain>
    </source>
</reference>
<comment type="pathway">
    <text evidence="3">Protein modification; protein glycosylation.</text>
</comment>
<evidence type="ECO:0000256" key="6">
    <source>
        <dbReference type="ARBA" id="ARBA00022679"/>
    </source>
</evidence>
<dbReference type="PANTHER" id="PTHR21528">
    <property type="entry name" value="DEHYDRODOLICHYL DIPHOSPHATE SYNTHASE COMPLEX SUBUNIT NUS1"/>
    <property type="match status" value="1"/>
</dbReference>
<evidence type="ECO:0000256" key="8">
    <source>
        <dbReference type="ARBA" id="ARBA00022824"/>
    </source>
</evidence>
<dbReference type="InterPro" id="IPR038887">
    <property type="entry name" value="Nus1/NgBR"/>
</dbReference>
<keyword evidence="9" id="KW-0460">Magnesium</keyword>
<comment type="subcellular location">
    <subcellularLocation>
        <location evidence="2">Endoplasmic reticulum membrane</location>
    </subcellularLocation>
</comment>
<dbReference type="GO" id="GO:0045547">
    <property type="term" value="F:ditrans,polycis-polyprenyl diphosphate synthase [(2E,6E)-farnesyl diphosphate specific] activity"/>
    <property type="evidence" value="ECO:0007669"/>
    <property type="project" value="UniProtKB-EC"/>
</dbReference>
<keyword evidence="7" id="KW-0812">Transmembrane</keyword>
<keyword evidence="11" id="KW-0472">Membrane</keyword>
<evidence type="ECO:0000256" key="5">
    <source>
        <dbReference type="ARBA" id="ARBA00012596"/>
    </source>
</evidence>
<dbReference type="PANTHER" id="PTHR21528:SF0">
    <property type="entry name" value="DEHYDRODOLICHYL DIPHOSPHATE SYNTHASE COMPLEX SUBUNIT NUS1"/>
    <property type="match status" value="1"/>
</dbReference>
<feature type="compositionally biased region" description="Polar residues" evidence="13">
    <location>
        <begin position="286"/>
        <end position="296"/>
    </location>
</feature>
<feature type="compositionally biased region" description="Low complexity" evidence="13">
    <location>
        <begin position="31"/>
        <end position="56"/>
    </location>
</feature>
<feature type="region of interest" description="Disordered" evidence="13">
    <location>
        <begin position="1"/>
        <end position="56"/>
    </location>
</feature>
<evidence type="ECO:0000256" key="1">
    <source>
        <dbReference type="ARBA" id="ARBA00001946"/>
    </source>
</evidence>
<evidence type="ECO:0000256" key="7">
    <source>
        <dbReference type="ARBA" id="ARBA00022692"/>
    </source>
</evidence>
<evidence type="ECO:0000313" key="14">
    <source>
        <dbReference type="EMBL" id="KAE8270194.1"/>
    </source>
</evidence>
<dbReference type="GO" id="GO:1904423">
    <property type="term" value="C:dehydrodolichyl diphosphate synthase complex"/>
    <property type="evidence" value="ECO:0007669"/>
    <property type="project" value="InterPro"/>
</dbReference>
<evidence type="ECO:0000313" key="15">
    <source>
        <dbReference type="Proteomes" id="UP000078113"/>
    </source>
</evidence>
<accession>A0A8X7T6E2</accession>
<evidence type="ECO:0000256" key="4">
    <source>
        <dbReference type="ARBA" id="ARBA00005432"/>
    </source>
</evidence>
<evidence type="ECO:0000256" key="12">
    <source>
        <dbReference type="ARBA" id="ARBA00047353"/>
    </source>
</evidence>
<dbReference type="AlphaFoldDB" id="A0A8X7T6E2"/>
<sequence length="494" mass="53462">MTSTEPSQSAATAAASSTSGSHAEDGAMPRSFSSTSTSTSSSSVSASASSSADPASPTNTQSFQHIFFLHPIRLTLFTILHGVYAFLLLLYDAWNWTSPADAASQALAIGKAVTSAADEQQAQSSGSIQIPKHVALVLQTPSLGLPPSDAENDQIVLGGEVVDQAYEEAERLAVESLRLEVRKVAAWCDQLGVGTLTVMDTGGLLAKAGLQDQLGAETSEKRGAALQNGSSGQANGSSRIHVEDEEEREQQSNGKPHMRKRPKSRLRGGANGSAQDPGDHDGSAHTAASSPTSLSLMNGYDAPSSSTFDLSTLSIRTRVLSPTDGDDVFAQTAESFRLELERKVDERLALRKDEEVGEDERAVKVKREKVDDDGWTEVHGRQDSLPQSEEDGDESWPTDDVDSIRAEMLEWIDEITVSRVDEALLEHGYVSEPDFLILHGVPKRAVQLYGFPAWAVRLTEIFHDPLADPRRPITLTTFVRAIKYFNRVQQRFGK</sequence>
<dbReference type="SUPFAM" id="SSF64005">
    <property type="entry name" value="Undecaprenyl diphosphate synthase"/>
    <property type="match status" value="1"/>
</dbReference>
<keyword evidence="8" id="KW-0256">Endoplasmic reticulum</keyword>
<keyword evidence="6" id="KW-0808">Transferase</keyword>
<dbReference type="EMBL" id="LWDG02000060">
    <property type="protein sequence ID" value="KAE8270194.1"/>
    <property type="molecule type" value="Genomic_DNA"/>
</dbReference>
<dbReference type="Gene3D" id="3.40.1180.10">
    <property type="entry name" value="Decaprenyl diphosphate synthase-like"/>
    <property type="match status" value="1"/>
</dbReference>
<feature type="compositionally biased region" description="Low complexity" evidence="13">
    <location>
        <begin position="1"/>
        <end position="21"/>
    </location>
</feature>
<dbReference type="InterPro" id="IPR036424">
    <property type="entry name" value="UPP_synth-like_sf"/>
</dbReference>
<dbReference type="EC" id="2.5.1.87" evidence="5"/>
<gene>
    <name evidence="14" type="ORF">A4X09_0g2157</name>
</gene>
<organism evidence="14 15">
    <name type="scientific">Tilletia walkeri</name>
    <dbReference type="NCBI Taxonomy" id="117179"/>
    <lineage>
        <taxon>Eukaryota</taxon>
        <taxon>Fungi</taxon>
        <taxon>Dikarya</taxon>
        <taxon>Basidiomycota</taxon>
        <taxon>Ustilaginomycotina</taxon>
        <taxon>Exobasidiomycetes</taxon>
        <taxon>Tilletiales</taxon>
        <taxon>Tilletiaceae</taxon>
        <taxon>Tilletia</taxon>
    </lineage>
</organism>
<feature type="compositionally biased region" description="Basic residues" evidence="13">
    <location>
        <begin position="256"/>
        <end position="266"/>
    </location>
</feature>
<feature type="compositionally biased region" description="Basic and acidic residues" evidence="13">
    <location>
        <begin position="373"/>
        <end position="382"/>
    </location>
</feature>
<evidence type="ECO:0000256" key="3">
    <source>
        <dbReference type="ARBA" id="ARBA00004922"/>
    </source>
</evidence>
<comment type="similarity">
    <text evidence="4">Belongs to the UPP synthase family.</text>
</comment>
<evidence type="ECO:0000256" key="11">
    <source>
        <dbReference type="ARBA" id="ARBA00023136"/>
    </source>
</evidence>
<comment type="caution">
    <text evidence="14">The sequence shown here is derived from an EMBL/GenBank/DDBJ whole genome shotgun (WGS) entry which is preliminary data.</text>
</comment>
<evidence type="ECO:0000256" key="13">
    <source>
        <dbReference type="SAM" id="MobiDB-lite"/>
    </source>
</evidence>
<reference evidence="14" key="2">
    <citation type="journal article" date="2019" name="IMA Fungus">
        <title>Genome sequencing and comparison of five Tilletia species to identify candidate genes for the detection of regulated species infecting wheat.</title>
        <authorList>
            <person name="Nguyen H.D.T."/>
            <person name="Sultana T."/>
            <person name="Kesanakurti P."/>
            <person name="Hambleton S."/>
        </authorList>
    </citation>
    <scope>NUCLEOTIDE SEQUENCE</scope>
    <source>
        <strain evidence="14">DAOMC 236422</strain>
    </source>
</reference>
<comment type="catalytic activity">
    <reaction evidence="12">
        <text>n isopentenyl diphosphate + (2E,6E)-farnesyl diphosphate = a di-trans,poly-cis-polyprenyl diphosphate + n diphosphate</text>
        <dbReference type="Rhea" id="RHEA:53008"/>
        <dbReference type="Rhea" id="RHEA-COMP:19494"/>
        <dbReference type="ChEBI" id="CHEBI:33019"/>
        <dbReference type="ChEBI" id="CHEBI:128769"/>
        <dbReference type="ChEBI" id="CHEBI:136960"/>
        <dbReference type="ChEBI" id="CHEBI:175763"/>
        <dbReference type="EC" id="2.5.1.87"/>
    </reaction>
</comment>
<name>A0A8X7T6E2_9BASI</name>
<evidence type="ECO:0000256" key="2">
    <source>
        <dbReference type="ARBA" id="ARBA00004586"/>
    </source>
</evidence>
<keyword evidence="15" id="KW-1185">Reference proteome</keyword>
<feature type="region of interest" description="Disordered" evidence="13">
    <location>
        <begin position="218"/>
        <end position="298"/>
    </location>
</feature>
<feature type="compositionally biased region" description="Acidic residues" evidence="13">
    <location>
        <begin position="388"/>
        <end position="399"/>
    </location>
</feature>
<dbReference type="Proteomes" id="UP000078113">
    <property type="component" value="Unassembled WGS sequence"/>
</dbReference>
<proteinExistence type="inferred from homology"/>
<evidence type="ECO:0000256" key="9">
    <source>
        <dbReference type="ARBA" id="ARBA00022842"/>
    </source>
</evidence>